<dbReference type="InterPro" id="IPR050155">
    <property type="entry name" value="HAD-like_hydrolase_sf"/>
</dbReference>
<dbReference type="GO" id="GO:0005829">
    <property type="term" value="C:cytosol"/>
    <property type="evidence" value="ECO:0007669"/>
    <property type="project" value="TreeGrafter"/>
</dbReference>
<dbReference type="InterPro" id="IPR023214">
    <property type="entry name" value="HAD_sf"/>
</dbReference>
<dbReference type="STRING" id="291169.A9E74_00255"/>
<dbReference type="InterPro" id="IPR036412">
    <property type="entry name" value="HAD-like_sf"/>
</dbReference>
<dbReference type="PANTHER" id="PTHR43434">
    <property type="entry name" value="PHOSPHOGLYCOLATE PHOSPHATASE"/>
    <property type="match status" value="1"/>
</dbReference>
<dbReference type="GO" id="GO:0008967">
    <property type="term" value="F:phosphoglycolate phosphatase activity"/>
    <property type="evidence" value="ECO:0007669"/>
    <property type="project" value="TreeGrafter"/>
</dbReference>
<proteinExistence type="predicted"/>
<evidence type="ECO:0000313" key="2">
    <source>
        <dbReference type="Proteomes" id="UP000094379"/>
    </source>
</evidence>
<dbReference type="Gene3D" id="3.40.50.1000">
    <property type="entry name" value="HAD superfamily/HAD-like"/>
    <property type="match status" value="1"/>
</dbReference>
<sequence length="251" mass="28938">MQTQLFALDFDGVLCDSALETGLSGWQVASQIWPDMPTQMPEQILSDFRVVRPVMETGYEAILICRLLYEGTPSDLLIDDFPKQINLILLRENLAVADLKKQFGEYRDNWIKTDLASWIEMNPLYPGVREFLQQIPLQQRFIITTKQERFVIEILSANQINILPQQIYGLDRKLKKPQILEDLQRLNPIATILFVEDRLPTLLDVIQTPSLSAIKLFFANWGYNTSADKKQAMHNPRITTLETPSLHNLTH</sequence>
<accession>A0A1E3GW65</accession>
<dbReference type="PANTHER" id="PTHR43434:SF21">
    <property type="entry name" value="SLL0295 PROTEIN"/>
    <property type="match status" value="1"/>
</dbReference>
<organism evidence="1 2">
    <name type="scientific">Methylophaga muralis</name>
    <dbReference type="NCBI Taxonomy" id="291169"/>
    <lineage>
        <taxon>Bacteria</taxon>
        <taxon>Pseudomonadati</taxon>
        <taxon>Pseudomonadota</taxon>
        <taxon>Gammaproteobacteria</taxon>
        <taxon>Thiotrichales</taxon>
        <taxon>Piscirickettsiaceae</taxon>
        <taxon>Methylophaga</taxon>
    </lineage>
</organism>
<protein>
    <recommendedName>
        <fullName evidence="3">Phosphoglycolate phosphatase</fullName>
    </recommendedName>
</protein>
<dbReference type="GO" id="GO:0006281">
    <property type="term" value="P:DNA repair"/>
    <property type="evidence" value="ECO:0007669"/>
    <property type="project" value="TreeGrafter"/>
</dbReference>
<gene>
    <name evidence="1" type="ORF">A9E74_00255</name>
</gene>
<name>A0A1E3GW65_9GAMM</name>
<reference evidence="1 2" key="1">
    <citation type="submission" date="2016-07" db="EMBL/GenBank/DDBJ databases">
        <title>Draft Genome Sequence of Methylophaga muralis Bur 1.</title>
        <authorList>
            <person name="Vasilenko O.V."/>
            <person name="Doronina N.V."/>
            <person name="Shmareva M.N."/>
            <person name="Tarlachkov S.V."/>
            <person name="Mustakhimov I."/>
            <person name="Trotsenko Y.A."/>
        </authorList>
    </citation>
    <scope>NUCLEOTIDE SEQUENCE [LARGE SCALE GENOMIC DNA]</scope>
    <source>
        <strain evidence="1 2">Bur 1</strain>
    </source>
</reference>
<comment type="caution">
    <text evidence="1">The sequence shown here is derived from an EMBL/GenBank/DDBJ whole genome shotgun (WGS) entry which is preliminary data.</text>
</comment>
<dbReference type="EMBL" id="MCRI01000001">
    <property type="protein sequence ID" value="ODN68283.1"/>
    <property type="molecule type" value="Genomic_DNA"/>
</dbReference>
<evidence type="ECO:0008006" key="3">
    <source>
        <dbReference type="Google" id="ProtNLM"/>
    </source>
</evidence>
<keyword evidence="2" id="KW-1185">Reference proteome</keyword>
<dbReference type="SUPFAM" id="SSF56784">
    <property type="entry name" value="HAD-like"/>
    <property type="match status" value="1"/>
</dbReference>
<dbReference type="PATRIC" id="fig|291169.3.peg.260"/>
<dbReference type="Proteomes" id="UP000094379">
    <property type="component" value="Unassembled WGS sequence"/>
</dbReference>
<dbReference type="AlphaFoldDB" id="A0A1E3GW65"/>
<evidence type="ECO:0000313" key="1">
    <source>
        <dbReference type="EMBL" id="ODN68283.1"/>
    </source>
</evidence>